<dbReference type="AlphaFoldDB" id="F0X2A3"/>
<feature type="region of interest" description="Disordered" evidence="1">
    <location>
        <begin position="424"/>
        <end position="492"/>
    </location>
</feature>
<dbReference type="PANTHER" id="PTHR47385:SF14">
    <property type="entry name" value="TRANSGELIN"/>
    <property type="match status" value="1"/>
</dbReference>
<dbReference type="GO" id="GO:0007015">
    <property type="term" value="P:actin filament organization"/>
    <property type="evidence" value="ECO:0007669"/>
    <property type="project" value="TreeGrafter"/>
</dbReference>
<dbReference type="PROSITE" id="PS50021">
    <property type="entry name" value="CH"/>
    <property type="match status" value="2"/>
</dbReference>
<dbReference type="PANTHER" id="PTHR47385">
    <property type="entry name" value="CALPONIN"/>
    <property type="match status" value="1"/>
</dbReference>
<evidence type="ECO:0000313" key="3">
    <source>
        <dbReference type="EMBL" id="CCA27983.1"/>
    </source>
</evidence>
<sequence>GHSINRVRAFHSLQLKAIMTGDIIKVRGGGYGLDAELAQRATERYDYGMEKDAQVWIESITELQIGESFGEGLKNGVIICHLVNKIHPGIVPRIEVKSKITFRLMENVSSFLKACRTIGVSEFDLFETVDLFELKDLGVVVRCLHALGRAVQKNYPDFDGPKLGVKESIKNERHFSKKKIAEAASAPSLISLGSLRTMERLDISRSNDVTFGADIAAKYNRAPPLPPPPSNEKVKQIFQELESEENVNVESDDVIEEEAHSTTSLYEIGDSKTEAQSWIETVTGEKFKDDFETTLKDGVLLCTLMNKIVPGLIPKIENASNPFKKMENISHFIKACRKLGVAEFDLFETIDLSESKNISLVINCIHALGRTIQKTMPEFIGPTLGVREATANPRTFSEAQKKEANSAVPRMMMGSYGTMERSTVDQSSSVTFGSDAARSGKKNGSDFAGVHSTRTSEGSADVAKSPIHKVEDKPSYQSGNGSAGLWTRTKWS</sequence>
<dbReference type="Gene3D" id="1.10.418.10">
    <property type="entry name" value="Calponin-like domain"/>
    <property type="match status" value="2"/>
</dbReference>
<organism evidence="3">
    <name type="scientific">Albugo laibachii Nc14</name>
    <dbReference type="NCBI Taxonomy" id="890382"/>
    <lineage>
        <taxon>Eukaryota</taxon>
        <taxon>Sar</taxon>
        <taxon>Stramenopiles</taxon>
        <taxon>Oomycota</taxon>
        <taxon>Peronosporomycetes</taxon>
        <taxon>Albuginales</taxon>
        <taxon>Albuginaceae</taxon>
        <taxon>Albugo</taxon>
    </lineage>
</organism>
<dbReference type="SMART" id="SM00033">
    <property type="entry name" value="CH"/>
    <property type="match status" value="2"/>
</dbReference>
<dbReference type="GO" id="GO:0051015">
    <property type="term" value="F:actin filament binding"/>
    <property type="evidence" value="ECO:0007669"/>
    <property type="project" value="TreeGrafter"/>
</dbReference>
<dbReference type="EMBL" id="FR824794">
    <property type="protein sequence ID" value="CCA27983.1"/>
    <property type="molecule type" value="Genomic_DNA"/>
</dbReference>
<reference evidence="3" key="2">
    <citation type="submission" date="2011-02" db="EMBL/GenBank/DDBJ databases">
        <authorList>
            <person name="MacLean D."/>
        </authorList>
    </citation>
    <scope>NUCLEOTIDE SEQUENCE</scope>
</reference>
<dbReference type="InterPro" id="IPR003096">
    <property type="entry name" value="SM22_calponin"/>
</dbReference>
<feature type="non-terminal residue" evidence="3">
    <location>
        <position position="1"/>
    </location>
</feature>
<gene>
    <name evidence="3" type="primary">AlNc14C928G12640</name>
    <name evidence="3" type="ORF">ALNC14_141270</name>
</gene>
<dbReference type="HOGENOM" id="CLU_031252_0_0_1"/>
<name>F0X2A3_9STRA</name>
<feature type="domain" description="Calponin-homology (CH)" evidence="2">
    <location>
        <begin position="47"/>
        <end position="151"/>
    </location>
</feature>
<evidence type="ECO:0000259" key="2">
    <source>
        <dbReference type="PROSITE" id="PS50021"/>
    </source>
</evidence>
<proteinExistence type="predicted"/>
<dbReference type="InterPro" id="IPR001715">
    <property type="entry name" value="CH_dom"/>
</dbReference>
<dbReference type="PRINTS" id="PR00888">
    <property type="entry name" value="SM22CALPONIN"/>
</dbReference>
<dbReference type="Pfam" id="PF00307">
    <property type="entry name" value="CH"/>
    <property type="match status" value="2"/>
</dbReference>
<dbReference type="SUPFAM" id="SSF47576">
    <property type="entry name" value="Calponin-homology domain, CH-domain"/>
    <property type="match status" value="2"/>
</dbReference>
<feature type="domain" description="Calponin-homology (CH)" evidence="2">
    <location>
        <begin position="269"/>
        <end position="373"/>
    </location>
</feature>
<dbReference type="GO" id="GO:0015629">
    <property type="term" value="C:actin cytoskeleton"/>
    <property type="evidence" value="ECO:0007669"/>
    <property type="project" value="TreeGrafter"/>
</dbReference>
<accession>F0X2A3</accession>
<evidence type="ECO:0000256" key="1">
    <source>
        <dbReference type="SAM" id="MobiDB-lite"/>
    </source>
</evidence>
<reference evidence="3" key="1">
    <citation type="journal article" date="2011" name="PLoS Biol.">
        <title>Gene gain and loss during evolution of obligate parasitism in the white rust pathogen of Arabidopsis thaliana.</title>
        <authorList>
            <person name="Kemen E."/>
            <person name="Gardiner A."/>
            <person name="Schultz-Larsen T."/>
            <person name="Kemen A.C."/>
            <person name="Balmuth A.L."/>
            <person name="Robert-Seilaniantz A."/>
            <person name="Bailey K."/>
            <person name="Holub E."/>
            <person name="Studholme D.J."/>
            <person name="Maclean D."/>
            <person name="Jones J.D."/>
        </authorList>
    </citation>
    <scope>NUCLEOTIDE SEQUENCE</scope>
</reference>
<dbReference type="InterPro" id="IPR050606">
    <property type="entry name" value="Calponin-like"/>
</dbReference>
<protein>
    <submittedName>
        <fullName evidence="3">Uncharacterized protein AlNc14C928G12640</fullName>
    </submittedName>
</protein>
<dbReference type="InterPro" id="IPR036872">
    <property type="entry name" value="CH_dom_sf"/>
</dbReference>